<name>A0ABZ2KRV1_9BACT</name>
<gene>
    <name evidence="4" type="ORF">LVJ94_28095</name>
</gene>
<feature type="signal peptide" evidence="3">
    <location>
        <begin position="1"/>
        <end position="24"/>
    </location>
</feature>
<reference evidence="4" key="1">
    <citation type="submission" date="2021-12" db="EMBL/GenBank/DDBJ databases">
        <title>Discovery of the Pendulisporaceae a myxobacterial family with distinct sporulation behavior and unique specialized metabolism.</title>
        <authorList>
            <person name="Garcia R."/>
            <person name="Popoff A."/>
            <person name="Bader C.D."/>
            <person name="Loehr J."/>
            <person name="Walesch S."/>
            <person name="Walt C."/>
            <person name="Boldt J."/>
            <person name="Bunk B."/>
            <person name="Haeckl F.J.F.P.J."/>
            <person name="Gunesch A.P."/>
            <person name="Birkelbach J."/>
            <person name="Nuebel U."/>
            <person name="Pietschmann T."/>
            <person name="Bach T."/>
            <person name="Mueller R."/>
        </authorList>
    </citation>
    <scope>NUCLEOTIDE SEQUENCE</scope>
    <source>
        <strain evidence="4">MSr11367</strain>
    </source>
</reference>
<keyword evidence="3" id="KW-0732">Signal</keyword>
<accession>A0ABZ2KRV1</accession>
<proteinExistence type="predicted"/>
<evidence type="ECO:0008006" key="6">
    <source>
        <dbReference type="Google" id="ProtNLM"/>
    </source>
</evidence>
<keyword evidence="2" id="KW-0472">Membrane</keyword>
<keyword evidence="2" id="KW-0812">Transmembrane</keyword>
<sequence length="344" mass="35688">MRARKHIGAAVVLMGVFSAGPAGAQQSSASAETLYREGQRLLEAGQTREACIKLAESQRLEPATGTLINLATCHEKEGKTASAWMEFNQVIQESERTNRKDRLKFAREHASALEPRLRHAVITLRGTQPGRVISFGGKEFQPSPGTPIPVDPGEHEIVVSAPGKKTWTRKVTLADGPGTSVFDVPPLEDAREQPLAPSPIAVAVESPASSRQPEADHVADSGGNTKRTIGFVVAGAGVLALGAGGFFGLRALSQNDDSNKAADAARSAFAGGDRSEANRQADQSKSDHDSAASSQTVGIIAGATGAVALGVGIYLIVTAKKTPTTAIVPMIGPNVAGASASLAF</sequence>
<dbReference type="RefSeq" id="WP_394830376.1">
    <property type="nucleotide sequence ID" value="NZ_CP089929.1"/>
</dbReference>
<feature type="compositionally biased region" description="Basic and acidic residues" evidence="1">
    <location>
        <begin position="273"/>
        <end position="290"/>
    </location>
</feature>
<feature type="region of interest" description="Disordered" evidence="1">
    <location>
        <begin position="263"/>
        <end position="292"/>
    </location>
</feature>
<protein>
    <recommendedName>
        <fullName evidence="6">PEGA domain-containing protein</fullName>
    </recommendedName>
</protein>
<feature type="transmembrane region" description="Helical" evidence="2">
    <location>
        <begin position="297"/>
        <end position="317"/>
    </location>
</feature>
<evidence type="ECO:0000313" key="5">
    <source>
        <dbReference type="Proteomes" id="UP001374803"/>
    </source>
</evidence>
<evidence type="ECO:0000256" key="1">
    <source>
        <dbReference type="SAM" id="MobiDB-lite"/>
    </source>
</evidence>
<dbReference type="Gene3D" id="1.25.40.10">
    <property type="entry name" value="Tetratricopeptide repeat domain"/>
    <property type="match status" value="1"/>
</dbReference>
<dbReference type="Proteomes" id="UP001374803">
    <property type="component" value="Chromosome"/>
</dbReference>
<evidence type="ECO:0000256" key="3">
    <source>
        <dbReference type="SAM" id="SignalP"/>
    </source>
</evidence>
<feature type="region of interest" description="Disordered" evidence="1">
    <location>
        <begin position="204"/>
        <end position="223"/>
    </location>
</feature>
<organism evidence="4 5">
    <name type="scientific">Pendulispora rubella</name>
    <dbReference type="NCBI Taxonomy" id="2741070"/>
    <lineage>
        <taxon>Bacteria</taxon>
        <taxon>Pseudomonadati</taxon>
        <taxon>Myxococcota</taxon>
        <taxon>Myxococcia</taxon>
        <taxon>Myxococcales</taxon>
        <taxon>Sorangiineae</taxon>
        <taxon>Pendulisporaceae</taxon>
        <taxon>Pendulispora</taxon>
    </lineage>
</organism>
<feature type="compositionally biased region" description="Low complexity" evidence="1">
    <location>
        <begin position="263"/>
        <end position="272"/>
    </location>
</feature>
<feature type="chain" id="PRO_5046449548" description="PEGA domain-containing protein" evidence="3">
    <location>
        <begin position="25"/>
        <end position="344"/>
    </location>
</feature>
<dbReference type="EMBL" id="CP089983">
    <property type="protein sequence ID" value="WXB00775.1"/>
    <property type="molecule type" value="Genomic_DNA"/>
</dbReference>
<keyword evidence="2" id="KW-1133">Transmembrane helix</keyword>
<dbReference type="SUPFAM" id="SSF48452">
    <property type="entry name" value="TPR-like"/>
    <property type="match status" value="1"/>
</dbReference>
<keyword evidence="5" id="KW-1185">Reference proteome</keyword>
<dbReference type="InterPro" id="IPR011990">
    <property type="entry name" value="TPR-like_helical_dom_sf"/>
</dbReference>
<evidence type="ECO:0000256" key="2">
    <source>
        <dbReference type="SAM" id="Phobius"/>
    </source>
</evidence>
<evidence type="ECO:0000313" key="4">
    <source>
        <dbReference type="EMBL" id="WXB00775.1"/>
    </source>
</evidence>